<dbReference type="EMBL" id="BX284605">
    <property type="protein sequence ID" value="CCD73280.2"/>
    <property type="molecule type" value="Genomic_DNA"/>
</dbReference>
<dbReference type="SUPFAM" id="SSF53335">
    <property type="entry name" value="S-adenosyl-L-methionine-dependent methyltransferases"/>
    <property type="match status" value="1"/>
</dbReference>
<keyword evidence="2" id="KW-0808">Transferase</keyword>
<sequence>MSSSSKMKEKLFNLAVSNVVSNAINVGLRLDLFKILSEISSEASPVLPEHLANAAGCKESSDIIFFQMYIREWCNCMACGGIIEVNEKEQFWIHVENVKDLLTNSLALVMIGSTPTLLEPFEKLIECFKKDGPYGLDYSEISKFQYFMGKMSQALHEKHVITDMLPDIGHGVVEKLETGGMRVLDVGCGGGSHSSLLAEQYPKAHFVGLEIGEDAIRQAKQRKTKSGAAFNNLEFIQCDAGKMPEIWTDSFDLVLIFDACHDQCRPDLCIREIQRVLKIFGVFAILEINSSGNVHNDRANMGSMAALLHGRSMLFFP</sequence>
<dbReference type="InterPro" id="IPR025714">
    <property type="entry name" value="Methyltranfer_dom"/>
</dbReference>
<dbReference type="AlphaFoldDB" id="O01594"/>
<organism evidence="2 3">
    <name type="scientific">Caenorhabditis elegans</name>
    <dbReference type="NCBI Taxonomy" id="6239"/>
    <lineage>
        <taxon>Eukaryota</taxon>
        <taxon>Metazoa</taxon>
        <taxon>Ecdysozoa</taxon>
        <taxon>Nematoda</taxon>
        <taxon>Chromadorea</taxon>
        <taxon>Rhabditida</taxon>
        <taxon>Rhabditina</taxon>
        <taxon>Rhabditomorpha</taxon>
        <taxon>Rhabditoidea</taxon>
        <taxon>Rhabditidae</taxon>
        <taxon>Peloderinae</taxon>
        <taxon>Caenorhabditis</taxon>
    </lineage>
</organism>
<dbReference type="GO" id="GO:0032259">
    <property type="term" value="P:methylation"/>
    <property type="evidence" value="ECO:0007669"/>
    <property type="project" value="UniProtKB-KW"/>
</dbReference>
<dbReference type="eggNOG" id="KOG1269">
    <property type="taxonomic scope" value="Eukaryota"/>
</dbReference>
<name>O01594_CAEEL</name>
<feature type="domain" description="Methyltransferase" evidence="1">
    <location>
        <begin position="179"/>
        <end position="291"/>
    </location>
</feature>
<dbReference type="GeneID" id="178794"/>
<dbReference type="WormBase" id="R08E5.1a">
    <property type="protein sequence ID" value="CE50266"/>
    <property type="gene ID" value="WBGene00019961"/>
</dbReference>
<dbReference type="InParanoid" id="O01594"/>
<dbReference type="FunCoup" id="O01594">
    <property type="interactions" value="3"/>
</dbReference>
<dbReference type="PANTHER" id="PTHR45581">
    <property type="entry name" value="PROTEIN CBG10435"/>
    <property type="match status" value="1"/>
</dbReference>
<accession>O01594</accession>
<dbReference type="CTD" id="178794"/>
<proteinExistence type="predicted"/>
<dbReference type="PaxDb" id="6239-R08E5.1.1"/>
<dbReference type="AGR" id="WB:WBGene00019961"/>
<dbReference type="PeptideAtlas" id="O01594"/>
<keyword evidence="2" id="KW-0489">Methyltransferase</keyword>
<reference evidence="2 3" key="1">
    <citation type="journal article" date="1998" name="Science">
        <title>Genome sequence of the nematode C. elegans: a platform for investigating biology.</title>
        <authorList>
            <consortium name="The C. elegans sequencing consortium"/>
            <person name="Sulson J.E."/>
            <person name="Waterston R."/>
        </authorList>
    </citation>
    <scope>NUCLEOTIDE SEQUENCE [LARGE SCALE GENOMIC DNA]</scope>
    <source>
        <strain evidence="2 3">Bristol N2</strain>
    </source>
</reference>
<gene>
    <name evidence="2" type="ORF">CELE_R08E5.1</name>
    <name evidence="2 4" type="ORF">R08E5.1</name>
</gene>
<dbReference type="OrthoDB" id="506498at2759"/>
<protein>
    <submittedName>
        <fullName evidence="2">Methyltransferase domain-containing protein</fullName>
    </submittedName>
</protein>
<dbReference type="Gene3D" id="3.40.50.150">
    <property type="entry name" value="Vaccinia Virus protein VP39"/>
    <property type="match status" value="1"/>
</dbReference>
<dbReference type="CDD" id="cd02440">
    <property type="entry name" value="AdoMet_MTases"/>
    <property type="match status" value="1"/>
</dbReference>
<dbReference type="Pfam" id="PF13847">
    <property type="entry name" value="Methyltransf_31"/>
    <property type="match status" value="1"/>
</dbReference>
<dbReference type="GO" id="GO:0008168">
    <property type="term" value="F:methyltransferase activity"/>
    <property type="evidence" value="ECO:0007669"/>
    <property type="project" value="UniProtKB-KW"/>
</dbReference>
<dbReference type="ExpressionAtlas" id="O01594">
    <property type="expression patterns" value="baseline and differential"/>
</dbReference>
<dbReference type="Bgee" id="WBGene00019961">
    <property type="expression patterns" value="Expressed in adult organism and 3 other cell types or tissues"/>
</dbReference>
<keyword evidence="3" id="KW-1185">Reference proteome</keyword>
<evidence type="ECO:0000313" key="3">
    <source>
        <dbReference type="Proteomes" id="UP000001940"/>
    </source>
</evidence>
<dbReference type="STRING" id="6239.R08E5.1a.1"/>
<dbReference type="OMA" id="THEANVG"/>
<dbReference type="InterPro" id="IPR029063">
    <property type="entry name" value="SAM-dependent_MTases_sf"/>
</dbReference>
<evidence type="ECO:0000313" key="4">
    <source>
        <dbReference type="WormBase" id="R08E5.1a"/>
    </source>
</evidence>
<dbReference type="UCSC" id="R08E5.1.1">
    <property type="organism name" value="c. elegans"/>
</dbReference>
<dbReference type="Proteomes" id="UP000001940">
    <property type="component" value="Chromosome V"/>
</dbReference>
<dbReference type="SMR" id="O01594"/>
<evidence type="ECO:0000313" key="2">
    <source>
        <dbReference type="EMBL" id="CCD73280.2"/>
    </source>
</evidence>
<dbReference type="PANTHER" id="PTHR45581:SF2">
    <property type="entry name" value="METHYLTRANSFERASE DOMAIN-CONTAINING PROTEIN"/>
    <property type="match status" value="1"/>
</dbReference>
<dbReference type="RefSeq" id="NP_504044.3">
    <property type="nucleotide sequence ID" value="NM_071643.7"/>
</dbReference>
<dbReference type="HOGENOM" id="CLU_063529_1_0_1"/>
<evidence type="ECO:0000259" key="1">
    <source>
        <dbReference type="Pfam" id="PF13847"/>
    </source>
</evidence>